<reference evidence="2 3" key="1">
    <citation type="journal article" date="2015" name="Genome Announc.">
        <title>Genome Assemblies of Three Soil-Associated Devosia species: D. insulae, D. limi, and D. soli.</title>
        <authorList>
            <person name="Hassan Y.I."/>
            <person name="Lepp D."/>
            <person name="Zhou T."/>
        </authorList>
    </citation>
    <scope>NUCLEOTIDE SEQUENCE [LARGE SCALE GENOMIC DNA]</scope>
    <source>
        <strain evidence="2 3">DS-56</strain>
    </source>
</reference>
<dbReference type="EMBL" id="LAJE02000052">
    <property type="protein sequence ID" value="OEO32830.1"/>
    <property type="molecule type" value="Genomic_DNA"/>
</dbReference>
<comment type="caution">
    <text evidence="2">The sequence shown here is derived from an EMBL/GenBank/DDBJ whole genome shotgun (WGS) entry which is preliminary data.</text>
</comment>
<evidence type="ECO:0000256" key="1">
    <source>
        <dbReference type="SAM" id="SignalP"/>
    </source>
</evidence>
<dbReference type="InterPro" id="IPR006597">
    <property type="entry name" value="Sel1-like"/>
</dbReference>
<sequence length="593" mass="62025">MIVALRSKNKVVGRPVLPALALAVALLPPSALAQDAPTASICAMAASSQYEPGYQGFGRELNRIDPATAIPACEEAVKAAPDVAANQAWLARALLADGQTDAALPLLETAVAGDSPLGRQLLADVLFGDLGYVGTTDEARALEVLRPAAEAGFAPAQLSLGFAYDLGRGLDEDNLIAASWYMRAAQQGEPRSASNLGYLYHGGAGVDLDYAQAMFWYQTGADKGDVVGIYGVGQLYEFGQGVEVDFVKAAEQFQRGAELGDSYSQNDLGYLYETGQGVSEDAAEAARYYQMAADQGYALASANLGQLYSTGRGVERDFDRAFELYSYAHDQGEIGGTVGLAQAYLYGEGVPVDLETARSFAEQAADAGASYGQSTLGAIYADGSGVARDFNRAIELFDLAAAQGNDYAASRAAEVRAEQTCGLIAATRYETGFEVSGVELERIHADTAIPVCEKATALDAASLENKAWYARTLIAGGRAAEAVPLLEEAAGAFTPANVLLADLLLWGHGVDENPARAVTLYQAAAAENFPPAEFGLGVAYQNGRGVPADPALAAKWYGLAAKHGVAAAADRLADLDRGTVEPQVGPMRAGPRS</sequence>
<organism evidence="2 3">
    <name type="scientific">Devosia insulae DS-56</name>
    <dbReference type="NCBI Taxonomy" id="1116389"/>
    <lineage>
        <taxon>Bacteria</taxon>
        <taxon>Pseudomonadati</taxon>
        <taxon>Pseudomonadota</taxon>
        <taxon>Alphaproteobacteria</taxon>
        <taxon>Hyphomicrobiales</taxon>
        <taxon>Devosiaceae</taxon>
        <taxon>Devosia</taxon>
    </lineage>
</organism>
<name>A0A1E5XW74_9HYPH</name>
<dbReference type="AlphaFoldDB" id="A0A1E5XW74"/>
<gene>
    <name evidence="2" type="ORF">VW23_009595</name>
</gene>
<keyword evidence="3" id="KW-1185">Reference proteome</keyword>
<dbReference type="PANTHER" id="PTHR11102">
    <property type="entry name" value="SEL-1-LIKE PROTEIN"/>
    <property type="match status" value="1"/>
</dbReference>
<dbReference type="Gene3D" id="1.25.40.10">
    <property type="entry name" value="Tetratricopeptide repeat domain"/>
    <property type="match status" value="3"/>
</dbReference>
<dbReference type="PANTHER" id="PTHR11102:SF147">
    <property type="entry name" value="SEL1L ADAPTOR SUBUNIT OF ERAD E3 UBIQUITIN LIGASE"/>
    <property type="match status" value="1"/>
</dbReference>
<dbReference type="Pfam" id="PF08238">
    <property type="entry name" value="Sel1"/>
    <property type="match status" value="9"/>
</dbReference>
<evidence type="ECO:0000313" key="2">
    <source>
        <dbReference type="EMBL" id="OEO32830.1"/>
    </source>
</evidence>
<dbReference type="Proteomes" id="UP000095463">
    <property type="component" value="Unassembled WGS sequence"/>
</dbReference>
<keyword evidence="1" id="KW-0732">Signal</keyword>
<proteinExistence type="predicted"/>
<protein>
    <submittedName>
        <fullName evidence="2">Uncharacterized protein</fullName>
    </submittedName>
</protein>
<accession>A0A1E5XW74</accession>
<dbReference type="SUPFAM" id="SSF81901">
    <property type="entry name" value="HCP-like"/>
    <property type="match status" value="3"/>
</dbReference>
<dbReference type="InterPro" id="IPR011990">
    <property type="entry name" value="TPR-like_helical_dom_sf"/>
</dbReference>
<dbReference type="Pfam" id="PF14559">
    <property type="entry name" value="TPR_19"/>
    <property type="match status" value="1"/>
</dbReference>
<dbReference type="InterPro" id="IPR050767">
    <property type="entry name" value="Sel1_AlgK"/>
</dbReference>
<evidence type="ECO:0000313" key="3">
    <source>
        <dbReference type="Proteomes" id="UP000095463"/>
    </source>
</evidence>
<feature type="signal peptide" evidence="1">
    <location>
        <begin position="1"/>
        <end position="33"/>
    </location>
</feature>
<feature type="chain" id="PRO_5009190601" evidence="1">
    <location>
        <begin position="34"/>
        <end position="593"/>
    </location>
</feature>
<dbReference type="SMART" id="SM00671">
    <property type="entry name" value="SEL1"/>
    <property type="match status" value="9"/>
</dbReference>